<dbReference type="Proteomes" id="UP000095751">
    <property type="component" value="Unassembled WGS sequence"/>
</dbReference>
<evidence type="ECO:0000313" key="4">
    <source>
        <dbReference type="Proteomes" id="UP000095751"/>
    </source>
</evidence>
<dbReference type="OrthoDB" id="1511896at2759"/>
<dbReference type="AlphaFoldDB" id="A0A1E7FEI6"/>
<keyword evidence="1" id="KW-0862">Zinc</keyword>
<dbReference type="InterPro" id="IPR018289">
    <property type="entry name" value="MULE_transposase_dom"/>
</dbReference>
<evidence type="ECO:0000259" key="2">
    <source>
        <dbReference type="PROSITE" id="PS50966"/>
    </source>
</evidence>
<reference evidence="3 4" key="1">
    <citation type="submission" date="2016-09" db="EMBL/GenBank/DDBJ databases">
        <title>Extensive genetic diversity and differential bi-allelic expression allows diatom success in the polar Southern Ocean.</title>
        <authorList>
            <consortium name="DOE Joint Genome Institute"/>
            <person name="Mock T."/>
            <person name="Otillar R.P."/>
            <person name="Strauss J."/>
            <person name="Dupont C."/>
            <person name="Frickenhaus S."/>
            <person name="Maumus F."/>
            <person name="Mcmullan M."/>
            <person name="Sanges R."/>
            <person name="Schmutz J."/>
            <person name="Toseland A."/>
            <person name="Valas R."/>
            <person name="Veluchamy A."/>
            <person name="Ward B.J."/>
            <person name="Allen A."/>
            <person name="Barry K."/>
            <person name="Falciatore A."/>
            <person name="Ferrante M."/>
            <person name="Fortunato A.E."/>
            <person name="Gloeckner G."/>
            <person name="Gruber A."/>
            <person name="Hipkin R."/>
            <person name="Janech M."/>
            <person name="Kroth P."/>
            <person name="Leese F."/>
            <person name="Lindquist E."/>
            <person name="Lyon B.R."/>
            <person name="Martin J."/>
            <person name="Mayer C."/>
            <person name="Parker M."/>
            <person name="Quesneville H."/>
            <person name="Raymond J."/>
            <person name="Uhlig C."/>
            <person name="Valentin K.U."/>
            <person name="Worden A.Z."/>
            <person name="Armbrust E.V."/>
            <person name="Bowler C."/>
            <person name="Green B."/>
            <person name="Moulton V."/>
            <person name="Van Oosterhout C."/>
            <person name="Grigoriev I."/>
        </authorList>
    </citation>
    <scope>NUCLEOTIDE SEQUENCE [LARGE SCALE GENOMIC DNA]</scope>
    <source>
        <strain evidence="3 4">CCMP1102</strain>
    </source>
</reference>
<dbReference type="PANTHER" id="PTHR31669">
    <property type="entry name" value="PROTEIN FAR1-RELATED SEQUENCE 10-RELATED"/>
    <property type="match status" value="1"/>
</dbReference>
<keyword evidence="4" id="KW-1185">Reference proteome</keyword>
<dbReference type="Pfam" id="PF10551">
    <property type="entry name" value="MULE"/>
    <property type="match status" value="1"/>
</dbReference>
<keyword evidence="1" id="KW-0863">Zinc-finger</keyword>
<proteinExistence type="predicted"/>
<feature type="domain" description="SWIM-type" evidence="2">
    <location>
        <begin position="674"/>
        <end position="711"/>
    </location>
</feature>
<dbReference type="InParanoid" id="A0A1E7FEI6"/>
<gene>
    <name evidence="3" type="ORF">FRACYDRAFT_239152</name>
</gene>
<accession>A0A1E7FEI6</accession>
<evidence type="ECO:0000313" key="3">
    <source>
        <dbReference type="EMBL" id="OEU16557.1"/>
    </source>
</evidence>
<organism evidence="3 4">
    <name type="scientific">Fragilariopsis cylindrus CCMP1102</name>
    <dbReference type="NCBI Taxonomy" id="635003"/>
    <lineage>
        <taxon>Eukaryota</taxon>
        <taxon>Sar</taxon>
        <taxon>Stramenopiles</taxon>
        <taxon>Ochrophyta</taxon>
        <taxon>Bacillariophyta</taxon>
        <taxon>Bacillariophyceae</taxon>
        <taxon>Bacillariophycidae</taxon>
        <taxon>Bacillariales</taxon>
        <taxon>Bacillariaceae</taxon>
        <taxon>Fragilariopsis</taxon>
    </lineage>
</organism>
<sequence length="922" mass="105554">MNEEYLNHLDQTVQTLLKWDTSTIMLSLSTEVTSVAVPIDIIGTLGAELGVTMRIKKAIRYWFPPSLLDQEQVVKLINRSCIEQGFKVSVFSSSTSKLLHRPCDKRVVIGCSRGVTAAPSKRVSDGTSRTDRPITNEEKCNFSISIYQCTHSQRWYIRKFGNGCHHHNGHYKLLSTQVKARSSDVETDELERVMNQLKSNIPTNAIQTLLIQQTGINISAAQLRKLRKNCRSCIVMEGDSPAQRLISSLDENPDIEYVAYIAQVSTARDLLTIKKTRKKMDKNSAEVVENTEVDQFSQETTVPLKETPQSYAASIVKALSLDGNQQLLLGCCWMSRDQKRYFKMYPTVLGFDVTHGTNAEKRPLGRGVVITPDRKIVTVFNAFLPSEASWVFGWVFKTAVPLLVSNKTTLRGIFNIPTDQDEQCVGQVNAAIKERVIPNGNHRICCWHKVDRGYITKVRRLKRHGKDFIFVENCRDWFYSFTTDIDTEMKEEAHIKYFALWLQQEKSNVSKSLFRFTATFWEKSFKNNLYRMCFRHYKKIPGGDERSTSFTESANSSLKRDIMGPKPHQAIDSSQMAITDHEQRRIDQLQKDAMTKLTRKQYIRYYTDDTFELEDLKTSLSDHLVERAVDITVSQWEQSKKYVFYRIMNNKYLVQKRLPIADGAVTMYVNTSLVEVTKFDEDQSVVVCSCYHYVRKSIPCRHIYCVVDELPRPHHCGVRALKKYEAFYNKNASTQEFTNQCNELLVKKLRGPLLSVPLTTNANNDGTNSIPLKQFTTPLKQCVPINPVEDVKTDLEKEMDEEAEAEMNEFGFLNMFQEDDDGGYDDAGDDASFEFDPNEAVSNAYTAIQPAFSECARLVTNQGGLAIANQHFSAMREELYRYTNNSSTKKIERKHNEFVSLPAIEKKKKYKRLAPYGSPSNR</sequence>
<evidence type="ECO:0000256" key="1">
    <source>
        <dbReference type="PROSITE-ProRule" id="PRU00325"/>
    </source>
</evidence>
<dbReference type="GO" id="GO:0006355">
    <property type="term" value="P:regulation of DNA-templated transcription"/>
    <property type="evidence" value="ECO:0007669"/>
    <property type="project" value="InterPro"/>
</dbReference>
<dbReference type="PANTHER" id="PTHR31669:SF251">
    <property type="entry name" value="PROTEIN FAR1-RELATED SEQUENCE"/>
    <property type="match status" value="1"/>
</dbReference>
<dbReference type="KEGG" id="fcy:FRACYDRAFT_239152"/>
<name>A0A1E7FEI6_9STRA</name>
<dbReference type="GO" id="GO:0008270">
    <property type="term" value="F:zinc ion binding"/>
    <property type="evidence" value="ECO:0007669"/>
    <property type="project" value="UniProtKB-KW"/>
</dbReference>
<protein>
    <recommendedName>
        <fullName evidence="2">SWIM-type domain-containing protein</fullName>
    </recommendedName>
</protein>
<dbReference type="InterPro" id="IPR007527">
    <property type="entry name" value="Znf_SWIM"/>
</dbReference>
<dbReference type="InterPro" id="IPR031052">
    <property type="entry name" value="FHY3/FAR1"/>
</dbReference>
<dbReference type="PROSITE" id="PS50966">
    <property type="entry name" value="ZF_SWIM"/>
    <property type="match status" value="1"/>
</dbReference>
<dbReference type="EMBL" id="KV784358">
    <property type="protein sequence ID" value="OEU16557.1"/>
    <property type="molecule type" value="Genomic_DNA"/>
</dbReference>
<keyword evidence="1" id="KW-0479">Metal-binding</keyword>